<dbReference type="InterPro" id="IPR025263">
    <property type="entry name" value="YhdP_central"/>
</dbReference>
<evidence type="ECO:0000259" key="2">
    <source>
        <dbReference type="Pfam" id="PF13116"/>
    </source>
</evidence>
<dbReference type="Proteomes" id="UP001348149">
    <property type="component" value="Unassembled WGS sequence"/>
</dbReference>
<keyword evidence="1" id="KW-0472">Membrane</keyword>
<sequence>MATQDDPKKPAPRRRGRRLRRTGLWALLSVSVLVVAVGVVAMTAMGQALSAPPWLKEEITARLDRSLPGLRLTFGDMAVRLEPDATAHVLLRDVELVRDDGARVVALSDVEAAMAPLAMLKGQTGLRGVHLSGAFVTLRRDQYGRVGLAFGDALAREGEMPTIPELVALFDTALANPSLAGLTAIDADGLTLRYEDARARRGWTVDGGRLQLMRGTDSVSLRADFAVLSGGGSAATIEVNAESEIGRNDLVFGMNVQDVASDDIALQSPALAWLGALRAPISGALRAQMFDDGTLGPLNATLQIGAGVLQPNDGTRPIPFTGARTYFTYRPKTARLTFSEISVDSAWGSVVATGQASLQDMQSGLPQRMVGQVQLTDISANPDDVFETPVSIARAEMDFRLDLRPFEFTLGRLRLDDGQLPLFLTGRLAALDAGWQLAIDGHLARAEPDQIAALWPPSLKPQTRNWFTQNVLSGELRDGQIALRVDPGSAPKLYADFEVHGADLRYSPKLPELRAADGQVTIYDNRLVAMVEAGHIEPPLGGQIDVAGSTFVIPDIRIKDAPASLALIAAGPVEAGLAYIDSDPLNVLSRAGLPVALAQGQARVTGTVDLPLKNRLLTEDVDFKLSGTVRNVATDVLIKGRSLRAPSLQLAATTAQVQIAGRGTLDGVPFDCSWTQPLGRKGADSRVTARVELSDKAARAFGLGLPAGMLRGAAQGDLILEIGRNRPIEFRLTSALAGLGASVPQIGWNFGQSATGALDVAGRLTQPVTIDRLSIDAGGLRGDGSISLRADGGLDMLSFADLRLGDWLRAPVTLTGRGANAAPAVAITGGSIDLRRAPFATGSAGGGGAAAAAAAGPVTLALDRMQVSEGIALNRFRGTFSLSGGMQGTFTANVNGNTAIQGDVVPMSGRSAFRIRSDNAGRLMQSVGLLKTAQGGDLTLILTPKGGEGAYDGTFTAANVRLRNAPAIGALLDAISIVGLLDQLEGPGIYFAEVEGEFRLSPQQVILKRSSASGPSMGVSLDGYYDLASGRMDMQGVLSPIYMLNGIGAIFTRKGEGLVGFNFNIKGTAEKPRVSVNPLSILTPGMFREIFRRPPPQLTE</sequence>
<dbReference type="EMBL" id="JAYLLH010000019">
    <property type="protein sequence ID" value="MEC3862297.1"/>
    <property type="molecule type" value="Genomic_DNA"/>
</dbReference>
<evidence type="ECO:0000313" key="4">
    <source>
        <dbReference type="Proteomes" id="UP001348149"/>
    </source>
</evidence>
<keyword evidence="1" id="KW-0812">Transmembrane</keyword>
<gene>
    <name evidence="3" type="ORF">VK792_13465</name>
</gene>
<comment type="caution">
    <text evidence="3">The sequence shown here is derived from an EMBL/GenBank/DDBJ whole genome shotgun (WGS) entry which is preliminary data.</text>
</comment>
<evidence type="ECO:0000313" key="3">
    <source>
        <dbReference type="EMBL" id="MEC3862297.1"/>
    </source>
</evidence>
<proteinExistence type="predicted"/>
<feature type="transmembrane region" description="Helical" evidence="1">
    <location>
        <begin position="23"/>
        <end position="45"/>
    </location>
</feature>
<keyword evidence="4" id="KW-1185">Reference proteome</keyword>
<protein>
    <submittedName>
        <fullName evidence="3">DUF3971 domain-containing protein</fullName>
    </submittedName>
</protein>
<dbReference type="Pfam" id="PF13116">
    <property type="entry name" value="YhdP"/>
    <property type="match status" value="1"/>
</dbReference>
<feature type="domain" description="YhdP central" evidence="2">
    <location>
        <begin position="354"/>
        <end position="779"/>
    </location>
</feature>
<reference evidence="3 4" key="1">
    <citation type="submission" date="2024-01" db="EMBL/GenBank/DDBJ databases">
        <title>Mesobacterium rodlantinim sp. nov., isolated from shallow sea hydrothermal systems off Kueishantao Island.</title>
        <authorList>
            <person name="Su Z."/>
            <person name="Tang K."/>
        </authorList>
    </citation>
    <scope>NUCLEOTIDE SEQUENCE [LARGE SCALE GENOMIC DNA]</scope>
    <source>
        <strain evidence="3 4">TK19101</strain>
    </source>
</reference>
<evidence type="ECO:0000256" key="1">
    <source>
        <dbReference type="SAM" id="Phobius"/>
    </source>
</evidence>
<organism evidence="3 4">
    <name type="scientific">Mesobacterium hydrothermale</name>
    <dbReference type="NCBI Taxonomy" id="3111907"/>
    <lineage>
        <taxon>Bacteria</taxon>
        <taxon>Pseudomonadati</taxon>
        <taxon>Pseudomonadota</taxon>
        <taxon>Alphaproteobacteria</taxon>
        <taxon>Rhodobacterales</taxon>
        <taxon>Roseobacteraceae</taxon>
        <taxon>Mesobacterium</taxon>
    </lineage>
</organism>
<name>A0ABU6HIT6_9RHOB</name>
<dbReference type="RefSeq" id="WP_326298038.1">
    <property type="nucleotide sequence ID" value="NZ_JAYLLH010000019.1"/>
</dbReference>
<accession>A0ABU6HIT6</accession>
<keyword evidence="1" id="KW-1133">Transmembrane helix</keyword>